<dbReference type="STRING" id="980561.A1359_05960"/>
<evidence type="ECO:0000313" key="3">
    <source>
        <dbReference type="Proteomes" id="UP000078476"/>
    </source>
</evidence>
<dbReference type="Pfam" id="PF00481">
    <property type="entry name" value="PP2C"/>
    <property type="match status" value="1"/>
</dbReference>
<dbReference type="AlphaFoldDB" id="A0A177NHP9"/>
<dbReference type="Proteomes" id="UP000078476">
    <property type="component" value="Unassembled WGS sequence"/>
</dbReference>
<dbReference type="PANTHER" id="PTHR13832">
    <property type="entry name" value="PROTEIN PHOSPHATASE 2C"/>
    <property type="match status" value="1"/>
</dbReference>
<dbReference type="OrthoDB" id="9801841at2"/>
<dbReference type="SMART" id="SM00332">
    <property type="entry name" value="PP2Cc"/>
    <property type="match status" value="1"/>
</dbReference>
<evidence type="ECO:0000313" key="2">
    <source>
        <dbReference type="EMBL" id="OAI17636.1"/>
    </source>
</evidence>
<reference evidence="2 3" key="1">
    <citation type="submission" date="2016-03" db="EMBL/GenBank/DDBJ databases">
        <authorList>
            <person name="Ploux O."/>
        </authorList>
    </citation>
    <scope>NUCLEOTIDE SEQUENCE [LARGE SCALE GENOMIC DNA]</scope>
    <source>
        <strain evidence="2 3">R-45370</strain>
    </source>
</reference>
<evidence type="ECO:0000259" key="1">
    <source>
        <dbReference type="PROSITE" id="PS51746"/>
    </source>
</evidence>
<dbReference type="RefSeq" id="WP_066979926.1">
    <property type="nucleotide sequence ID" value="NZ_LUUI01000087.1"/>
</dbReference>
<dbReference type="PANTHER" id="PTHR13832:SF827">
    <property type="entry name" value="PROTEIN PHOSPHATASE 1L"/>
    <property type="match status" value="1"/>
</dbReference>
<dbReference type="NCBIfam" id="TIGR03373">
    <property type="entry name" value="VI_minor_4"/>
    <property type="match status" value="1"/>
</dbReference>
<dbReference type="SMART" id="SM00331">
    <property type="entry name" value="PP2C_SIG"/>
    <property type="match status" value="1"/>
</dbReference>
<dbReference type="SUPFAM" id="SSF81606">
    <property type="entry name" value="PP2C-like"/>
    <property type="match status" value="1"/>
</dbReference>
<dbReference type="Gene3D" id="3.40.1730.10">
    <property type="entry name" value="pa0076 domain"/>
    <property type="match status" value="1"/>
</dbReference>
<dbReference type="PROSITE" id="PS51746">
    <property type="entry name" value="PPM_2"/>
    <property type="match status" value="1"/>
</dbReference>
<organism evidence="2 3">
    <name type="scientific">Methylomonas lenta</name>
    <dbReference type="NCBI Taxonomy" id="980561"/>
    <lineage>
        <taxon>Bacteria</taxon>
        <taxon>Pseudomonadati</taxon>
        <taxon>Pseudomonadota</taxon>
        <taxon>Gammaproteobacteria</taxon>
        <taxon>Methylococcales</taxon>
        <taxon>Methylococcaceae</taxon>
        <taxon>Methylomonas</taxon>
    </lineage>
</organism>
<gene>
    <name evidence="2" type="ORF">A1359_05960</name>
</gene>
<sequence>MSRSDNVAGFYGKLPSHGDFLSRRLPRQFIEPWDQWLQGCIATSSEQLGKRWLDTFLFSPIWQFGLAPGLCGEDAWAGVMMPSVDKVGRYFPLTLAAKVDAQQLRSLFDPACGWFDALAELALSSLEYEFDLQQFDRDLERLCLRDFLSDQSAQLPVNPSISNSAKLAFQFKLHSDEETSQAFVELGETLADRFLAHSSIWRSSAGDDKSASLLLCDGLPPLSAYVGFLNGDWPQHGWQFSSSQVAKKTPVLTDTSEYSKSMNESSIQLLMATTSVDINRPAITEDTNLQEKVDLMEKWQSYGLSVVGLKRKLNEDAILLRNDIGLWTVADGMGGHSAGDVASQSLVTALEKIRPFDDLEYYSEQVASNLQAVNRQLQQMAKGRGNGNIIGCTVVVLLIAGEQFRYLWAGDSRLYLYRQGELEQLTLDHSLYNEAISQGLSPMDGSLEEGRGNIITRAVGADAQLRLDFGQGAVLPGDLFILSSDGLDKELSHADIAGFCSNGSVEEITHKLIQEAESRGGRDNISVIAVKV</sequence>
<accession>A0A177NHP9</accession>
<protein>
    <submittedName>
        <fullName evidence="2">Serine/threonine protein phosphatase</fullName>
    </submittedName>
</protein>
<keyword evidence="3" id="KW-1185">Reference proteome</keyword>
<dbReference type="EMBL" id="LUUI01000087">
    <property type="protein sequence ID" value="OAI17636.1"/>
    <property type="molecule type" value="Genomic_DNA"/>
</dbReference>
<dbReference type="InterPro" id="IPR001932">
    <property type="entry name" value="PPM-type_phosphatase-like_dom"/>
</dbReference>
<dbReference type="InterPro" id="IPR038225">
    <property type="entry name" value="TagF_sf"/>
</dbReference>
<dbReference type="InterPro" id="IPR036457">
    <property type="entry name" value="PPM-type-like_dom_sf"/>
</dbReference>
<dbReference type="Gene3D" id="3.60.40.10">
    <property type="entry name" value="PPM-type phosphatase domain"/>
    <property type="match status" value="1"/>
</dbReference>
<comment type="caution">
    <text evidence="2">The sequence shown here is derived from an EMBL/GenBank/DDBJ whole genome shotgun (WGS) entry which is preliminary data.</text>
</comment>
<dbReference type="InterPro" id="IPR015655">
    <property type="entry name" value="PP2C"/>
</dbReference>
<dbReference type="GO" id="GO:0004722">
    <property type="term" value="F:protein serine/threonine phosphatase activity"/>
    <property type="evidence" value="ECO:0007669"/>
    <property type="project" value="InterPro"/>
</dbReference>
<proteinExistence type="predicted"/>
<dbReference type="InterPro" id="IPR017748">
    <property type="entry name" value="TagF"/>
</dbReference>
<dbReference type="CDD" id="cd00143">
    <property type="entry name" value="PP2Cc"/>
    <property type="match status" value="1"/>
</dbReference>
<feature type="domain" description="PPM-type phosphatase" evidence="1">
    <location>
        <begin position="301"/>
        <end position="532"/>
    </location>
</feature>
<dbReference type="Pfam" id="PF09867">
    <property type="entry name" value="TagF_N"/>
    <property type="match status" value="1"/>
</dbReference>
<name>A0A177NHP9_9GAMM</name>